<sequence>MKKQLLFAGLLFGSFFSLNAQQLQAENFNALTIGNIGTDLTGATPGQGGFYTGNAAGGTNSNNSNYQVVAGDATHGNTMQIVGSNAATGNRFLWKGGLETVWATRTAGNDIIEVEFDYYTGANNTSANSFRVYVYSDEETPRVLAGIGITKRATISSVVYTNVVQGFTTWTSTPGTGTYSFGLGPSTTEPQVTLPENTWVRLGFSFNKGTGEVIWKGPGIAAAFTGNDTFPTTTTGADAGELDFIVIAGTGNTIPTTFVFDNYISRASNTDTLLSNDDFSATSKFSVYPNPSNGLVNISSDLNSSLNSVSITDLNGRTVKTVELNGDSSAQVNISDLSAGVYMMNINSDQGSTTKKIIKN</sequence>
<comment type="caution">
    <text evidence="4">The sequence shown here is derived from an EMBL/GenBank/DDBJ whole genome shotgun (WGS) entry which is preliminary data.</text>
</comment>
<evidence type="ECO:0000313" key="4">
    <source>
        <dbReference type="EMBL" id="RKS20451.1"/>
    </source>
</evidence>
<feature type="chain" id="PRO_5019830677" evidence="2">
    <location>
        <begin position="21"/>
        <end position="360"/>
    </location>
</feature>
<feature type="domain" description="Secretion system C-terminal sorting" evidence="3">
    <location>
        <begin position="287"/>
        <end position="358"/>
    </location>
</feature>
<dbReference type="RefSeq" id="WP_121377111.1">
    <property type="nucleotide sequence ID" value="NZ_RBLC01000004.1"/>
</dbReference>
<dbReference type="OrthoDB" id="1288696at2"/>
<evidence type="ECO:0000259" key="3">
    <source>
        <dbReference type="Pfam" id="PF18962"/>
    </source>
</evidence>
<dbReference type="InterPro" id="IPR026444">
    <property type="entry name" value="Secre_tail"/>
</dbReference>
<name>A0A495M3F2_9FLAO</name>
<gene>
    <name evidence="4" type="ORF">CLV94_2830</name>
</gene>
<proteinExistence type="predicted"/>
<evidence type="ECO:0000256" key="1">
    <source>
        <dbReference type="ARBA" id="ARBA00022729"/>
    </source>
</evidence>
<dbReference type="Proteomes" id="UP000277579">
    <property type="component" value="Unassembled WGS sequence"/>
</dbReference>
<protein>
    <submittedName>
        <fullName evidence="4">Putative secreted protein (Por secretion system target)</fullName>
    </submittedName>
</protein>
<keyword evidence="5" id="KW-1185">Reference proteome</keyword>
<feature type="signal peptide" evidence="2">
    <location>
        <begin position="1"/>
        <end position="20"/>
    </location>
</feature>
<reference evidence="4 5" key="1">
    <citation type="submission" date="2018-10" db="EMBL/GenBank/DDBJ databases">
        <title>Genomic Encyclopedia of Archaeal and Bacterial Type Strains, Phase II (KMG-II): from individual species to whole genera.</title>
        <authorList>
            <person name="Goeker M."/>
        </authorList>
    </citation>
    <scope>NUCLEOTIDE SEQUENCE [LARGE SCALE GENOMIC DNA]</scope>
    <source>
        <strain evidence="4 5">DSM 29537</strain>
    </source>
</reference>
<evidence type="ECO:0000313" key="5">
    <source>
        <dbReference type="Proteomes" id="UP000277579"/>
    </source>
</evidence>
<keyword evidence="1 2" id="KW-0732">Signal</keyword>
<organism evidence="4 5">
    <name type="scientific">Flavobacterium endophyticum</name>
    <dbReference type="NCBI Taxonomy" id="1540163"/>
    <lineage>
        <taxon>Bacteria</taxon>
        <taxon>Pseudomonadati</taxon>
        <taxon>Bacteroidota</taxon>
        <taxon>Flavobacteriia</taxon>
        <taxon>Flavobacteriales</taxon>
        <taxon>Flavobacteriaceae</taxon>
        <taxon>Flavobacterium</taxon>
    </lineage>
</organism>
<dbReference type="NCBIfam" id="TIGR04183">
    <property type="entry name" value="Por_Secre_tail"/>
    <property type="match status" value="1"/>
</dbReference>
<accession>A0A495M3F2</accession>
<dbReference type="AlphaFoldDB" id="A0A495M3F2"/>
<dbReference type="Pfam" id="PF18962">
    <property type="entry name" value="Por_Secre_tail"/>
    <property type="match status" value="1"/>
</dbReference>
<dbReference type="EMBL" id="RBLC01000004">
    <property type="protein sequence ID" value="RKS20451.1"/>
    <property type="molecule type" value="Genomic_DNA"/>
</dbReference>
<evidence type="ECO:0000256" key="2">
    <source>
        <dbReference type="SAM" id="SignalP"/>
    </source>
</evidence>